<dbReference type="GO" id="GO:0043565">
    <property type="term" value="F:sequence-specific DNA binding"/>
    <property type="evidence" value="ECO:0007669"/>
    <property type="project" value="InterPro"/>
</dbReference>
<dbReference type="InterPro" id="IPR053142">
    <property type="entry name" value="PchR_regulatory_protein"/>
</dbReference>
<keyword evidence="2" id="KW-0804">Transcription</keyword>
<evidence type="ECO:0000259" key="3">
    <source>
        <dbReference type="PROSITE" id="PS01124"/>
    </source>
</evidence>
<dbReference type="GO" id="GO:0003700">
    <property type="term" value="F:DNA-binding transcription factor activity"/>
    <property type="evidence" value="ECO:0007669"/>
    <property type="project" value="InterPro"/>
</dbReference>
<keyword evidence="1" id="KW-0805">Transcription regulation</keyword>
<dbReference type="PANTHER" id="PTHR47893">
    <property type="entry name" value="REGULATORY PROTEIN PCHR"/>
    <property type="match status" value="1"/>
</dbReference>
<dbReference type="Proteomes" id="UP000013940">
    <property type="component" value="Chromosome"/>
</dbReference>
<accession>A0A2C9ENQ8</accession>
<organism evidence="4 5">
    <name type="scientific">Pseudomonas protegens (strain DSM 19095 / LMG 27888 / CFBP 6595 / CHA0)</name>
    <dbReference type="NCBI Taxonomy" id="1124983"/>
    <lineage>
        <taxon>Bacteria</taxon>
        <taxon>Pseudomonadati</taxon>
        <taxon>Pseudomonadota</taxon>
        <taxon>Gammaproteobacteria</taxon>
        <taxon>Pseudomonadales</taxon>
        <taxon>Pseudomonadaceae</taxon>
        <taxon>Pseudomonas</taxon>
    </lineage>
</organism>
<evidence type="ECO:0000313" key="5">
    <source>
        <dbReference type="Proteomes" id="UP000013940"/>
    </source>
</evidence>
<evidence type="ECO:0000256" key="2">
    <source>
        <dbReference type="ARBA" id="ARBA00023163"/>
    </source>
</evidence>
<dbReference type="InterPro" id="IPR018060">
    <property type="entry name" value="HTH_AraC"/>
</dbReference>
<reference evidence="5" key="1">
    <citation type="journal article" date="2014" name="Genome Announc.">
        <title>Full-genome sequence of the plant growth-promoting bacterium Pseudomonas protegens CHA0.</title>
        <authorList>
            <person name="Jousset A."/>
            <person name="Schuldes J."/>
            <person name="Keel C."/>
            <person name="Maurhofer M."/>
            <person name="Daniel R."/>
            <person name="Scheu S."/>
            <person name="Thuermer A."/>
        </authorList>
    </citation>
    <scope>NUCLEOTIDE SEQUENCE [LARGE SCALE GENOMIC DNA]</scope>
    <source>
        <strain evidence="5">DSM 19095 / LMG 27888 / CFBP 6595 / CHA0</strain>
    </source>
</reference>
<proteinExistence type="predicted"/>
<dbReference type="HOGENOM" id="CLU_052345_4_2_6"/>
<dbReference type="Pfam" id="PF12833">
    <property type="entry name" value="HTH_18"/>
    <property type="match status" value="1"/>
</dbReference>
<gene>
    <name evidence="4" type="primary">pchR</name>
    <name evidence="4" type="ORF">PFLCHA0_c35380</name>
</gene>
<dbReference type="Gene3D" id="1.10.10.60">
    <property type="entry name" value="Homeodomain-like"/>
    <property type="match status" value="2"/>
</dbReference>
<dbReference type="KEGG" id="pprc:PFLCHA0_c35380"/>
<dbReference type="AlphaFoldDB" id="A0A2C9ENQ8"/>
<feature type="domain" description="HTH araC/xylS-type" evidence="3">
    <location>
        <begin position="216"/>
        <end position="311"/>
    </location>
</feature>
<dbReference type="eggNOG" id="COG2207">
    <property type="taxonomic scope" value="Bacteria"/>
</dbReference>
<dbReference type="SMART" id="SM00342">
    <property type="entry name" value="HTH_ARAC"/>
    <property type="match status" value="1"/>
</dbReference>
<dbReference type="PROSITE" id="PS01124">
    <property type="entry name" value="HTH_ARAC_FAMILY_2"/>
    <property type="match status" value="1"/>
</dbReference>
<name>A0A2C9ENQ8_PSEPH</name>
<sequence>MASFQVHREFAMLSPNAAPQPVKRDSTLHFPNPQHTGSAAVVPEVTLSTGTVLMDSQMWMQEPLWEGLKIILVLSGQLNCRVEGQPEVEIRGPTLCAVANQGEHCGDHLFASGVPVRYTTVQLDFPSIRNVGLEPERLLDQRGGGPMLFCQPASKPLLALAQQIFTCPLQGPTRSFYLGGKALELTALGVEGILAQAESRPLQDSPCSSADIERIHAARDLLLNSLQDSPSLSELSRQVGLNPRKLTAGFRQVFGTSVYAYLQEQRLGAAYRLLASGETNVSSAAYRVGYSPAHFSTAFRKRFGVSPKSLR</sequence>
<dbReference type="SUPFAM" id="SSF46689">
    <property type="entry name" value="Homeodomain-like"/>
    <property type="match status" value="2"/>
</dbReference>
<protein>
    <submittedName>
        <fullName evidence="4">Regulatory protein PchR</fullName>
    </submittedName>
</protein>
<evidence type="ECO:0000256" key="1">
    <source>
        <dbReference type="ARBA" id="ARBA00023015"/>
    </source>
</evidence>
<evidence type="ECO:0000313" key="4">
    <source>
        <dbReference type="EMBL" id="AGL85306.1"/>
    </source>
</evidence>
<dbReference type="PANTHER" id="PTHR47893:SF1">
    <property type="entry name" value="REGULATORY PROTEIN PCHR"/>
    <property type="match status" value="1"/>
</dbReference>
<dbReference type="InterPro" id="IPR009057">
    <property type="entry name" value="Homeodomain-like_sf"/>
</dbReference>
<dbReference type="EMBL" id="CP003190">
    <property type="protein sequence ID" value="AGL85306.1"/>
    <property type="molecule type" value="Genomic_DNA"/>
</dbReference>